<dbReference type="InterPro" id="IPR000477">
    <property type="entry name" value="RT_dom"/>
</dbReference>
<protein>
    <recommendedName>
        <fullName evidence="1">Reverse transcriptase domain-containing protein</fullName>
    </recommendedName>
</protein>
<evidence type="ECO:0000313" key="3">
    <source>
        <dbReference type="Proteomes" id="UP001328107"/>
    </source>
</evidence>
<dbReference type="PANTHER" id="PTHR47027">
    <property type="entry name" value="REVERSE TRANSCRIPTASE DOMAIN-CONTAINING PROTEIN"/>
    <property type="match status" value="1"/>
</dbReference>
<sequence>KIKWDIVAVQEARIVGLASFNLAASGIVVYHSGGATARHGVAFLLQPHLAKGAVFRGLSDRLATLQLPQQKLFLVNAYAPTSAYDDAVYDDFLDQIENALHDAPAGYMPVLVGDFNCRVAKEPGNERFVGEFASPTPNSRGRSFAETCVRNKLRIQNTFPKRRRGRIWTWRSPNHRLVRLTLSLPNKVRHKRCRERLDFDKVAFAANANLLASMPLARPSSATDAFHKIQAFAKTAATNCWRKRQSPPWISPATRKLLAQRHLLRSSLQSNVEYSLSCKTARSNLVDDIKRSKAARTSFVDDIRKRKEAQARQAATMGRSIVKSMLSLQTSKKRLLVPHPVTGALSQAATKTVVQSFFDGLYTPAVPCPLPVPPQPLDPLPPFLPDELFNAVLRSAMDNIDWESDGIRIDGRNLCHLEYADDVALVAKSRPELERMLKKLMDACSRVGLEVNASKTNLLTSCTSTRNPIIIGNLRFEFVDSATYLGGRIALPLDHSDEIEHRIRLEWLAWSKLSHLLSSRILSIKIRRRVFESCITATVLYGCEVWALRSSEKERLRVTQRKMERKMLGVTLRDRWRN</sequence>
<dbReference type="EMBL" id="BTRK01000002">
    <property type="protein sequence ID" value="GMR35211.1"/>
    <property type="molecule type" value="Genomic_DNA"/>
</dbReference>
<evidence type="ECO:0000313" key="2">
    <source>
        <dbReference type="EMBL" id="GMR35211.1"/>
    </source>
</evidence>
<feature type="domain" description="Reverse transcriptase" evidence="1">
    <location>
        <begin position="400"/>
        <end position="486"/>
    </location>
</feature>
<dbReference type="Gene3D" id="3.60.10.10">
    <property type="entry name" value="Endonuclease/exonuclease/phosphatase"/>
    <property type="match status" value="1"/>
</dbReference>
<keyword evidence="3" id="KW-1185">Reference proteome</keyword>
<dbReference type="InterPro" id="IPR036691">
    <property type="entry name" value="Endo/exonu/phosph_ase_sf"/>
</dbReference>
<evidence type="ECO:0000259" key="1">
    <source>
        <dbReference type="Pfam" id="PF00078"/>
    </source>
</evidence>
<dbReference type="SUPFAM" id="SSF56219">
    <property type="entry name" value="DNase I-like"/>
    <property type="match status" value="1"/>
</dbReference>
<dbReference type="Proteomes" id="UP001328107">
    <property type="component" value="Unassembled WGS sequence"/>
</dbReference>
<reference evidence="3" key="1">
    <citation type="submission" date="2022-10" db="EMBL/GenBank/DDBJ databases">
        <title>Genome assembly of Pristionchus species.</title>
        <authorList>
            <person name="Yoshida K."/>
            <person name="Sommer R.J."/>
        </authorList>
    </citation>
    <scope>NUCLEOTIDE SEQUENCE [LARGE SCALE GENOMIC DNA]</scope>
    <source>
        <strain evidence="3">RS5460</strain>
    </source>
</reference>
<feature type="non-terminal residue" evidence="2">
    <location>
        <position position="1"/>
    </location>
</feature>
<accession>A0AAN5CBJ9</accession>
<feature type="non-terminal residue" evidence="2">
    <location>
        <position position="578"/>
    </location>
</feature>
<name>A0AAN5CBJ9_9BILA</name>
<organism evidence="2 3">
    <name type="scientific">Pristionchus mayeri</name>
    <dbReference type="NCBI Taxonomy" id="1317129"/>
    <lineage>
        <taxon>Eukaryota</taxon>
        <taxon>Metazoa</taxon>
        <taxon>Ecdysozoa</taxon>
        <taxon>Nematoda</taxon>
        <taxon>Chromadorea</taxon>
        <taxon>Rhabditida</taxon>
        <taxon>Rhabditina</taxon>
        <taxon>Diplogasteromorpha</taxon>
        <taxon>Diplogasteroidea</taxon>
        <taxon>Neodiplogasteridae</taxon>
        <taxon>Pristionchus</taxon>
    </lineage>
</organism>
<comment type="caution">
    <text evidence="2">The sequence shown here is derived from an EMBL/GenBank/DDBJ whole genome shotgun (WGS) entry which is preliminary data.</text>
</comment>
<dbReference type="AlphaFoldDB" id="A0AAN5CBJ9"/>
<gene>
    <name evidence="2" type="ORF">PMAYCL1PPCAC_05406</name>
</gene>
<proteinExistence type="predicted"/>
<dbReference type="Pfam" id="PF00078">
    <property type="entry name" value="RVT_1"/>
    <property type="match status" value="1"/>
</dbReference>
<dbReference type="PANTHER" id="PTHR47027:SF29">
    <property type="entry name" value="C2H2-TYPE DOMAIN-CONTAINING PROTEIN"/>
    <property type="match status" value="1"/>
</dbReference>